<dbReference type="PANTHER" id="PTHR35864:SF1">
    <property type="entry name" value="ZINC METALLOPROTEASE YWHC-RELATED"/>
    <property type="match status" value="1"/>
</dbReference>
<evidence type="ECO:0000256" key="9">
    <source>
        <dbReference type="ARBA" id="ARBA00022833"/>
    </source>
</evidence>
<reference evidence="16" key="1">
    <citation type="submission" date="2017-01" db="EMBL/GenBank/DDBJ databases">
        <authorList>
            <person name="Varghese N."/>
            <person name="Submissions S."/>
        </authorList>
    </citation>
    <scope>NUCLEOTIDE SEQUENCE [LARGE SCALE GENOMIC DNA]</scope>
    <source>
        <strain evidence="16">DSM 16176</strain>
    </source>
</reference>
<evidence type="ECO:0000256" key="7">
    <source>
        <dbReference type="ARBA" id="ARBA00022723"/>
    </source>
</evidence>
<evidence type="ECO:0000256" key="1">
    <source>
        <dbReference type="ARBA" id="ARBA00001947"/>
    </source>
</evidence>
<dbReference type="Pfam" id="PF02163">
    <property type="entry name" value="Peptidase_M50"/>
    <property type="match status" value="1"/>
</dbReference>
<dbReference type="AlphaFoldDB" id="A0A1N7KL18"/>
<dbReference type="InterPro" id="IPR008915">
    <property type="entry name" value="Peptidase_M50"/>
</dbReference>
<gene>
    <name evidence="15" type="ORF">SAMN05421799_10224</name>
</gene>
<evidence type="ECO:0000313" key="16">
    <source>
        <dbReference type="Proteomes" id="UP000186156"/>
    </source>
</evidence>
<keyword evidence="11" id="KW-0482">Metalloprotease</keyword>
<comment type="subcellular location">
    <subcellularLocation>
        <location evidence="2">Cell membrane</location>
        <topology evidence="2">Multi-pass membrane protein</topology>
    </subcellularLocation>
</comment>
<dbReference type="Proteomes" id="UP000186156">
    <property type="component" value="Unassembled WGS sequence"/>
</dbReference>
<evidence type="ECO:0000256" key="11">
    <source>
        <dbReference type="ARBA" id="ARBA00023049"/>
    </source>
</evidence>
<evidence type="ECO:0000256" key="6">
    <source>
        <dbReference type="ARBA" id="ARBA00022692"/>
    </source>
</evidence>
<evidence type="ECO:0000256" key="13">
    <source>
        <dbReference type="SAM" id="Phobius"/>
    </source>
</evidence>
<dbReference type="InterPro" id="IPR052348">
    <property type="entry name" value="Metallopeptidase_M50B"/>
</dbReference>
<dbReference type="GO" id="GO:0046872">
    <property type="term" value="F:metal ion binding"/>
    <property type="evidence" value="ECO:0007669"/>
    <property type="project" value="UniProtKB-KW"/>
</dbReference>
<feature type="domain" description="Peptidase M50" evidence="14">
    <location>
        <begin position="117"/>
        <end position="156"/>
    </location>
</feature>
<organism evidence="15 16">
    <name type="scientific">Alicyclobacillus vulcanalis</name>
    <dbReference type="NCBI Taxonomy" id="252246"/>
    <lineage>
        <taxon>Bacteria</taxon>
        <taxon>Bacillati</taxon>
        <taxon>Bacillota</taxon>
        <taxon>Bacilli</taxon>
        <taxon>Bacillales</taxon>
        <taxon>Alicyclobacillaceae</taxon>
        <taxon>Alicyclobacillus</taxon>
    </lineage>
</organism>
<evidence type="ECO:0000256" key="12">
    <source>
        <dbReference type="ARBA" id="ARBA00023136"/>
    </source>
</evidence>
<feature type="transmembrane region" description="Helical" evidence="13">
    <location>
        <begin position="56"/>
        <end position="73"/>
    </location>
</feature>
<keyword evidence="7" id="KW-0479">Metal-binding</keyword>
<evidence type="ECO:0000313" key="15">
    <source>
        <dbReference type="EMBL" id="SIS62311.1"/>
    </source>
</evidence>
<evidence type="ECO:0000256" key="5">
    <source>
        <dbReference type="ARBA" id="ARBA00022670"/>
    </source>
</evidence>
<dbReference type="EMBL" id="FTOO01000002">
    <property type="protein sequence ID" value="SIS62311.1"/>
    <property type="molecule type" value="Genomic_DNA"/>
</dbReference>
<keyword evidence="16" id="KW-1185">Reference proteome</keyword>
<dbReference type="PANTHER" id="PTHR35864">
    <property type="entry name" value="ZINC METALLOPROTEASE MJ0611-RELATED"/>
    <property type="match status" value="1"/>
</dbReference>
<keyword evidence="6 13" id="KW-0812">Transmembrane</keyword>
<proteinExistence type="inferred from homology"/>
<evidence type="ECO:0000256" key="3">
    <source>
        <dbReference type="ARBA" id="ARBA00007931"/>
    </source>
</evidence>
<dbReference type="InterPro" id="IPR044537">
    <property type="entry name" value="Rip2-like"/>
</dbReference>
<dbReference type="GO" id="GO:0006508">
    <property type="term" value="P:proteolysis"/>
    <property type="evidence" value="ECO:0007669"/>
    <property type="project" value="UniProtKB-KW"/>
</dbReference>
<dbReference type="GO" id="GO:0005886">
    <property type="term" value="C:plasma membrane"/>
    <property type="evidence" value="ECO:0007669"/>
    <property type="project" value="UniProtKB-SubCell"/>
</dbReference>
<dbReference type="OrthoDB" id="9800627at2"/>
<dbReference type="STRING" id="252246.SAMN05421799_10224"/>
<keyword evidence="12 13" id="KW-0472">Membrane</keyword>
<dbReference type="CDD" id="cd06158">
    <property type="entry name" value="S2P-M50_like_1"/>
    <property type="match status" value="1"/>
</dbReference>
<comment type="cofactor">
    <cofactor evidence="1">
        <name>Zn(2+)</name>
        <dbReference type="ChEBI" id="CHEBI:29105"/>
    </cofactor>
</comment>
<evidence type="ECO:0000259" key="14">
    <source>
        <dbReference type="Pfam" id="PF02163"/>
    </source>
</evidence>
<evidence type="ECO:0000256" key="8">
    <source>
        <dbReference type="ARBA" id="ARBA00022801"/>
    </source>
</evidence>
<keyword evidence="10 13" id="KW-1133">Transmembrane helix</keyword>
<accession>A0A1N7KL18</accession>
<name>A0A1N7KL18_9BACL</name>
<feature type="transmembrane region" description="Helical" evidence="13">
    <location>
        <begin position="85"/>
        <end position="107"/>
    </location>
</feature>
<dbReference type="GO" id="GO:0008237">
    <property type="term" value="F:metallopeptidase activity"/>
    <property type="evidence" value="ECO:0007669"/>
    <property type="project" value="UniProtKB-KW"/>
</dbReference>
<dbReference type="RefSeq" id="WP_076344763.1">
    <property type="nucleotide sequence ID" value="NZ_FTOO01000002.1"/>
</dbReference>
<evidence type="ECO:0000256" key="2">
    <source>
        <dbReference type="ARBA" id="ARBA00004651"/>
    </source>
</evidence>
<keyword evidence="5 15" id="KW-0645">Protease</keyword>
<evidence type="ECO:0000256" key="4">
    <source>
        <dbReference type="ARBA" id="ARBA00022475"/>
    </source>
</evidence>
<feature type="transmembrane region" description="Helical" evidence="13">
    <location>
        <begin position="161"/>
        <end position="180"/>
    </location>
</feature>
<feature type="transmembrane region" description="Helical" evidence="13">
    <location>
        <begin position="119"/>
        <end position="140"/>
    </location>
</feature>
<keyword evidence="9" id="KW-0862">Zinc</keyword>
<sequence>MLASWANPVWILRFAIVLVSLVLHEFAHALMATLLGDSTPKRQGRLTLNPVMHLDVTGLIAMLVGPIGWARPVEVHPGAFRRPRAGMAMVAAAGPLANVVLAAISFFAEQIPSLAASDVAQQVLGLAFEVNVALALLNLLPIPPLDGWRVASAAMPVRWRLALRGMEAFGPWLLLVLFLLPPVNRAFSDLVYAVLSYCYGA</sequence>
<protein>
    <submittedName>
        <fullName evidence="15">Zn-dependent protease (Includes SpoIVFB)</fullName>
    </submittedName>
</protein>
<keyword evidence="4" id="KW-1003">Cell membrane</keyword>
<comment type="similarity">
    <text evidence="3">Belongs to the peptidase M50B family.</text>
</comment>
<evidence type="ECO:0000256" key="10">
    <source>
        <dbReference type="ARBA" id="ARBA00022989"/>
    </source>
</evidence>
<feature type="transmembrane region" description="Helical" evidence="13">
    <location>
        <begin position="12"/>
        <end position="36"/>
    </location>
</feature>
<keyword evidence="8" id="KW-0378">Hydrolase</keyword>